<dbReference type="Proteomes" id="UP001153076">
    <property type="component" value="Unassembled WGS sequence"/>
</dbReference>
<evidence type="ECO:0000256" key="4">
    <source>
        <dbReference type="ARBA" id="ARBA00022763"/>
    </source>
</evidence>
<dbReference type="InterPro" id="IPR036390">
    <property type="entry name" value="WH_DNA-bd_sf"/>
</dbReference>
<keyword evidence="5" id="KW-0238">DNA-binding</keyword>
<organism evidence="13 14">
    <name type="scientific">Carnegiea gigantea</name>
    <dbReference type="NCBI Taxonomy" id="171969"/>
    <lineage>
        <taxon>Eukaryota</taxon>
        <taxon>Viridiplantae</taxon>
        <taxon>Streptophyta</taxon>
        <taxon>Embryophyta</taxon>
        <taxon>Tracheophyta</taxon>
        <taxon>Spermatophyta</taxon>
        <taxon>Magnoliopsida</taxon>
        <taxon>eudicotyledons</taxon>
        <taxon>Gunneridae</taxon>
        <taxon>Pentapetalae</taxon>
        <taxon>Caryophyllales</taxon>
        <taxon>Cactineae</taxon>
        <taxon>Cactaceae</taxon>
        <taxon>Cactoideae</taxon>
        <taxon>Echinocereeae</taxon>
        <taxon>Carnegiea</taxon>
    </lineage>
</organism>
<feature type="domain" description="Replication protein A C-terminal" evidence="12">
    <location>
        <begin position="195"/>
        <end position="289"/>
    </location>
</feature>
<evidence type="ECO:0000259" key="11">
    <source>
        <dbReference type="Pfam" id="PF01336"/>
    </source>
</evidence>
<dbReference type="AlphaFoldDB" id="A0A9Q1KTX0"/>
<comment type="subcellular location">
    <subcellularLocation>
        <location evidence="1">Nucleus</location>
    </subcellularLocation>
</comment>
<dbReference type="SUPFAM" id="SSF50249">
    <property type="entry name" value="Nucleic acid-binding proteins"/>
    <property type="match status" value="1"/>
</dbReference>
<dbReference type="OrthoDB" id="25571at2759"/>
<evidence type="ECO:0000259" key="12">
    <source>
        <dbReference type="Pfam" id="PF08784"/>
    </source>
</evidence>
<dbReference type="PIRSF" id="PIRSF036949">
    <property type="entry name" value="RPA32"/>
    <property type="match status" value="1"/>
</dbReference>
<dbReference type="GO" id="GO:0003697">
    <property type="term" value="F:single-stranded DNA binding"/>
    <property type="evidence" value="ECO:0007669"/>
    <property type="project" value="TreeGrafter"/>
</dbReference>
<keyword evidence="3" id="KW-0235">DNA replication</keyword>
<evidence type="ECO:0000313" key="14">
    <source>
        <dbReference type="Proteomes" id="UP001153076"/>
    </source>
</evidence>
<comment type="caution">
    <text evidence="13">The sequence shown here is derived from an EMBL/GenBank/DDBJ whole genome shotgun (WGS) entry which is preliminary data.</text>
</comment>
<dbReference type="InterPro" id="IPR014646">
    <property type="entry name" value="Rfa2/RPA32"/>
</dbReference>
<proteinExistence type="inferred from homology"/>
<dbReference type="InterPro" id="IPR036388">
    <property type="entry name" value="WH-like_DNA-bd_sf"/>
</dbReference>
<keyword evidence="4" id="KW-0227">DNA damage</keyword>
<evidence type="ECO:0000256" key="8">
    <source>
        <dbReference type="ARBA" id="ARBA00023242"/>
    </source>
</evidence>
<evidence type="ECO:0000256" key="5">
    <source>
        <dbReference type="ARBA" id="ARBA00023125"/>
    </source>
</evidence>
<evidence type="ECO:0000256" key="7">
    <source>
        <dbReference type="ARBA" id="ARBA00023204"/>
    </source>
</evidence>
<evidence type="ECO:0008006" key="15">
    <source>
        <dbReference type="Google" id="ProtNLM"/>
    </source>
</evidence>
<dbReference type="EMBL" id="JAKOGI010000027">
    <property type="protein sequence ID" value="KAJ8448761.1"/>
    <property type="molecule type" value="Genomic_DNA"/>
</dbReference>
<feature type="domain" description="OB" evidence="11">
    <location>
        <begin position="67"/>
        <end position="140"/>
    </location>
</feature>
<feature type="region of interest" description="Disordered" evidence="10">
    <location>
        <begin position="193"/>
        <end position="221"/>
    </location>
</feature>
<dbReference type="InterPro" id="IPR012340">
    <property type="entry name" value="NA-bd_OB-fold"/>
</dbReference>
<evidence type="ECO:0000256" key="1">
    <source>
        <dbReference type="ARBA" id="ARBA00004123"/>
    </source>
</evidence>
<dbReference type="InterPro" id="IPR004365">
    <property type="entry name" value="NA-bd_OB_tRNA"/>
</dbReference>
<dbReference type="FunFam" id="2.40.50.140:FF:000184">
    <property type="entry name" value="replication protein A 32 kDa subunit A-like"/>
    <property type="match status" value="1"/>
</dbReference>
<feature type="compositionally biased region" description="Polar residues" evidence="10">
    <location>
        <begin position="1"/>
        <end position="22"/>
    </location>
</feature>
<dbReference type="PANTHER" id="PTHR13989">
    <property type="entry name" value="REPLICATION PROTEIN A-RELATED"/>
    <property type="match status" value="1"/>
</dbReference>
<keyword evidence="14" id="KW-1185">Reference proteome</keyword>
<protein>
    <recommendedName>
        <fullName evidence="15">Replication protein A 32 kDa subunit</fullName>
    </recommendedName>
</protein>
<dbReference type="FunFam" id="1.10.10.10:FF:000168">
    <property type="entry name" value="Replication protein A 32 kDa subunit"/>
    <property type="match status" value="1"/>
</dbReference>
<dbReference type="GO" id="GO:0006260">
    <property type="term" value="P:DNA replication"/>
    <property type="evidence" value="ECO:0007669"/>
    <property type="project" value="UniProtKB-KW"/>
</dbReference>
<dbReference type="GO" id="GO:0005662">
    <property type="term" value="C:DNA replication factor A complex"/>
    <property type="evidence" value="ECO:0007669"/>
    <property type="project" value="TreeGrafter"/>
</dbReference>
<dbReference type="InterPro" id="IPR040260">
    <property type="entry name" value="RFA2-like"/>
</dbReference>
<dbReference type="SUPFAM" id="SSF46785">
    <property type="entry name" value="Winged helix' DNA-binding domain"/>
    <property type="match status" value="1"/>
</dbReference>
<keyword evidence="8" id="KW-0539">Nucleus</keyword>
<dbReference type="PANTHER" id="PTHR13989:SF16">
    <property type="entry name" value="REPLICATION PROTEIN A2"/>
    <property type="match status" value="1"/>
</dbReference>
<dbReference type="GO" id="GO:0000724">
    <property type="term" value="P:double-strand break repair via homologous recombination"/>
    <property type="evidence" value="ECO:0007669"/>
    <property type="project" value="TreeGrafter"/>
</dbReference>
<reference evidence="13" key="1">
    <citation type="submission" date="2022-04" db="EMBL/GenBank/DDBJ databases">
        <title>Carnegiea gigantea Genome sequencing and assembly v2.</title>
        <authorList>
            <person name="Copetti D."/>
            <person name="Sanderson M.J."/>
            <person name="Burquez A."/>
            <person name="Wojciechowski M.F."/>
        </authorList>
    </citation>
    <scope>NUCLEOTIDE SEQUENCE</scope>
    <source>
        <strain evidence="13">SGP5-SGP5p</strain>
        <tissue evidence="13">Aerial part</tissue>
    </source>
</reference>
<dbReference type="GO" id="GO:0035861">
    <property type="term" value="C:site of double-strand break"/>
    <property type="evidence" value="ECO:0007669"/>
    <property type="project" value="TreeGrafter"/>
</dbReference>
<evidence type="ECO:0000256" key="10">
    <source>
        <dbReference type="SAM" id="MobiDB-lite"/>
    </source>
</evidence>
<gene>
    <name evidence="13" type="ORF">Cgig2_011382</name>
</gene>
<evidence type="ECO:0000256" key="2">
    <source>
        <dbReference type="ARBA" id="ARBA00007815"/>
    </source>
</evidence>
<dbReference type="Gene3D" id="1.10.10.10">
    <property type="entry name" value="Winged helix-like DNA-binding domain superfamily/Winged helix DNA-binding domain"/>
    <property type="match status" value="1"/>
</dbReference>
<evidence type="ECO:0000256" key="6">
    <source>
        <dbReference type="ARBA" id="ARBA00023172"/>
    </source>
</evidence>
<comment type="function">
    <text evidence="9">Component of the replication protein A complex (RPA) required for DNA recombination, repair and replication. The activity of RPA is mediated by single-stranded DNA binding and protein interactions. Required fo cell division in meristems. Involved in the maintenance of transcriptional epigenetic gene silencing (TGS) at specific loci (including some transposons) by regulating histone H3 acetylation, 'Lys-4' and 'Lys-9' methylation.</text>
</comment>
<accession>A0A9Q1KTX0</accession>
<dbReference type="CDD" id="cd04478">
    <property type="entry name" value="RPA2_DBD_D"/>
    <property type="match status" value="1"/>
</dbReference>
<dbReference type="Gene3D" id="2.40.50.140">
    <property type="entry name" value="Nucleic acid-binding proteins"/>
    <property type="match status" value="1"/>
</dbReference>
<dbReference type="GO" id="GO:0006289">
    <property type="term" value="P:nucleotide-excision repair"/>
    <property type="evidence" value="ECO:0007669"/>
    <property type="project" value="TreeGrafter"/>
</dbReference>
<evidence type="ECO:0000256" key="9">
    <source>
        <dbReference type="ARBA" id="ARBA00057177"/>
    </source>
</evidence>
<dbReference type="Pfam" id="PF08784">
    <property type="entry name" value="RPA_C"/>
    <property type="match status" value="1"/>
</dbReference>
<dbReference type="Pfam" id="PF01336">
    <property type="entry name" value="tRNA_anti-codon"/>
    <property type="match status" value="1"/>
</dbReference>
<keyword evidence="7" id="KW-0234">DNA repair</keyword>
<keyword evidence="6" id="KW-0233">DNA recombination</keyword>
<sequence length="298" mass="33064">MMFSSQYDGGFTSSQLTQSDSGPSPAAKSRDPQGVVPLTVKQISQASPSSADDKSSLQIDGVDVTNVKLVGMVFDKTEKVTDVSFTLDDGTGRIGCKRWVNEAFDRRQMEAIGNGMYVSLVGHLRTFKNDTEIVAFNVRPVSNFDEVTLHYVECIYQHMQNKKSQVCISIFAFGTCFLTLNVHFCPSPRGDSLSQSQMAESSQSTPVKSESNGFRSSPPNQFSMQMSVDGLKDIDQRVLDYLQQPASLAQEKGVHRDEIARHLKLSVDKIMQSITCLEDEGLIYSTIDEFHFNLRCIA</sequence>
<evidence type="ECO:0000313" key="13">
    <source>
        <dbReference type="EMBL" id="KAJ8448761.1"/>
    </source>
</evidence>
<dbReference type="GO" id="GO:0000781">
    <property type="term" value="C:chromosome, telomeric region"/>
    <property type="evidence" value="ECO:0007669"/>
    <property type="project" value="TreeGrafter"/>
</dbReference>
<dbReference type="InterPro" id="IPR014892">
    <property type="entry name" value="RPA_C"/>
</dbReference>
<evidence type="ECO:0000256" key="3">
    <source>
        <dbReference type="ARBA" id="ARBA00022705"/>
    </source>
</evidence>
<name>A0A9Q1KTX0_9CARY</name>
<comment type="similarity">
    <text evidence="2">Belongs to the replication factor A protein 2 family.</text>
</comment>
<feature type="region of interest" description="Disordered" evidence="10">
    <location>
        <begin position="1"/>
        <end position="38"/>
    </location>
</feature>